<keyword evidence="4" id="KW-1185">Reference proteome</keyword>
<dbReference type="RefSeq" id="WP_179267705.1">
    <property type="nucleotide sequence ID" value="NZ_CP058579.1"/>
</dbReference>
<feature type="region of interest" description="Disordered" evidence="1">
    <location>
        <begin position="1103"/>
        <end position="1171"/>
    </location>
</feature>
<accession>A0A7D5QBT0</accession>
<feature type="compositionally biased region" description="Basic and acidic residues" evidence="1">
    <location>
        <begin position="53"/>
        <end position="76"/>
    </location>
</feature>
<protein>
    <recommendedName>
        <fullName evidence="5">Sialidase</fullName>
    </recommendedName>
</protein>
<evidence type="ECO:0000313" key="3">
    <source>
        <dbReference type="EMBL" id="QLG61121.1"/>
    </source>
</evidence>
<dbReference type="KEGG" id="halu:HUG12_04975"/>
<dbReference type="Proteomes" id="UP000509626">
    <property type="component" value="Chromosome"/>
</dbReference>
<proteinExistence type="predicted"/>
<evidence type="ECO:0008006" key="5">
    <source>
        <dbReference type="Google" id="ProtNLM"/>
    </source>
</evidence>
<evidence type="ECO:0000256" key="2">
    <source>
        <dbReference type="SAM" id="Phobius"/>
    </source>
</evidence>
<keyword evidence="2" id="KW-0812">Transmembrane</keyword>
<feature type="region of interest" description="Disordered" evidence="1">
    <location>
        <begin position="23"/>
        <end position="141"/>
    </location>
</feature>
<dbReference type="PANTHER" id="PTHR35902">
    <property type="entry name" value="S-LAYER DOMAIN-LIKE PROTEIN-RELATED"/>
    <property type="match status" value="1"/>
</dbReference>
<gene>
    <name evidence="3" type="ORF">HUG12_04975</name>
</gene>
<evidence type="ECO:0000313" key="4">
    <source>
        <dbReference type="Proteomes" id="UP000509626"/>
    </source>
</evidence>
<feature type="compositionally biased region" description="Gly residues" evidence="1">
    <location>
        <begin position="1136"/>
        <end position="1171"/>
    </location>
</feature>
<evidence type="ECO:0000256" key="1">
    <source>
        <dbReference type="SAM" id="MobiDB-lite"/>
    </source>
</evidence>
<dbReference type="NCBIfam" id="NF038353">
    <property type="entry name" value="FxLYD_dom"/>
    <property type="match status" value="1"/>
</dbReference>
<organism evidence="3 4">
    <name type="scientific">Halorarum salinum</name>
    <dbReference type="NCBI Taxonomy" id="2743089"/>
    <lineage>
        <taxon>Archaea</taxon>
        <taxon>Methanobacteriati</taxon>
        <taxon>Methanobacteriota</taxon>
        <taxon>Stenosarchaea group</taxon>
        <taxon>Halobacteria</taxon>
        <taxon>Halobacteriales</taxon>
        <taxon>Haloferacaceae</taxon>
        <taxon>Halorarum</taxon>
    </lineage>
</organism>
<keyword evidence="2" id="KW-0472">Membrane</keyword>
<feature type="compositionally biased region" description="Acidic residues" evidence="1">
    <location>
        <begin position="1119"/>
        <end position="1135"/>
    </location>
</feature>
<dbReference type="PANTHER" id="PTHR35902:SF3">
    <property type="entry name" value="NPCBM-ASSOCIATED, NEW3 DOMAIN OF ALPHA-GALACTOSIDASE"/>
    <property type="match status" value="1"/>
</dbReference>
<sequence>MPSPRLLRALVAACVVASATLGVVAPGALPSVTAGDGPDREDAPSANGSDDGTETREHGDHSTETRTRTKGTDARKTGTPGGRAGSDERSPRESTPGDGRTRAPGTGRSTPGAGPTTPADGRTRTPGSGPTTVPDDVTVEGEPDLAAFAPNDTVAPGERTRLFVQVSNGGTVDDGGLNTPPEAERLVTTARNLRVTLEEGDAPVDVRTGTTPVGDLPSGSLARAGFGVVVDEDAEPGVYELEVTLEYDYTESVSGDERDDESETETTSVTLVVAEDPRFEVVDVDDDLQVGESGDVEVTFENVGEETVRDAVVTFRSRNADLRVDTGSETARFAGEWESGEEKTVTFRATAANTSAPQRYALEATVAFTDRDGVRRESGPLAFGVRPDEEQAFSLDDVEGDLRVGEDGTVTGTVTNEGPWPVTDAAVRLVDEDGDVVARQSSAALGDLDDGEEEEFSLAVRVPRDAAAGERRLSFVVEYLNRDGDPRSRSLPGTVDVDEARNRFEVTNVEEDLQAGETGTLTLDVENVGDEDLTDATVILRSPDEDLELHSGGNGDRFDGGSNASRFVGDWDAGDEETVSVEATAANGTAGQQFPVRVIVRYTDSDGDRRRSRPVPVGVTPDDEQAFAVEGVTSTLRVGEEGRVNGTVANEGPRDVSDAVLRLTDADGNLDPRETAAFLGDLDEGDEGEFSLPVSVLDAAQPGERRLTAVVEYVDDDGDRRTSDPLTLVVDVESASDRFVVESVRSDLQADDAGSVVLELTNRGNRTITDATASLASESGQLRVGDAVNDTRFVGEWPPGETRTVRYRVRAANGTGNQTFAFRATVEYEDGEGQSRRSDPLAFGLTPAPEQSFTVDPVGSTLRVGEEGRVTVRLANDGPGNVSGVALELVTDAPNVNAVETEVAVGALAPGESANLSFPVEIGESADPGSRQLTYRVRYTDDDGDLRTSDRLTADVRVAPERDPFVVDPVEATVIVGEEGTLALEVTNNREVPLRDVQAKAFADTPLTVEDDQAFVESLGPNESTTIRFDVSAGPEAGLKTYPLSVDFLYTTPDGDQRLSDPVDLGVTVVEPPDDGLLDLLLPLLVVVLLLLVALWLLRRRRRGDEAEGEGEGEREAGEEPGSEGGPGEEGDESAGGDGSTGDSGSTGGGGGESGSTGEGGGESGSTGGGA</sequence>
<dbReference type="InterPro" id="IPR047676">
    <property type="entry name" value="FxLYD_dom"/>
</dbReference>
<keyword evidence="2" id="KW-1133">Transmembrane helix</keyword>
<name>A0A7D5QBT0_9EURY</name>
<reference evidence="3 4" key="1">
    <citation type="submission" date="2020-06" db="EMBL/GenBank/DDBJ databases">
        <title>NJ-3-1, isolated from saline soil.</title>
        <authorList>
            <person name="Cui H.L."/>
            <person name="Shi X."/>
        </authorList>
    </citation>
    <scope>NUCLEOTIDE SEQUENCE [LARGE SCALE GENOMIC DNA]</scope>
    <source>
        <strain evidence="3 4">NJ-3-1</strain>
    </source>
</reference>
<dbReference type="OrthoDB" id="56770at2157"/>
<dbReference type="EMBL" id="CP058579">
    <property type="protein sequence ID" value="QLG61121.1"/>
    <property type="molecule type" value="Genomic_DNA"/>
</dbReference>
<dbReference type="InterPro" id="IPR013783">
    <property type="entry name" value="Ig-like_fold"/>
</dbReference>
<dbReference type="GeneID" id="56036788"/>
<dbReference type="Gene3D" id="2.60.40.10">
    <property type="entry name" value="Immunoglobulins"/>
    <property type="match status" value="2"/>
</dbReference>
<feature type="transmembrane region" description="Helical" evidence="2">
    <location>
        <begin position="1080"/>
        <end position="1098"/>
    </location>
</feature>
<dbReference type="AlphaFoldDB" id="A0A7D5QBT0"/>